<protein>
    <submittedName>
        <fullName evidence="10">Multiple sugar transport system permease protein</fullName>
    </submittedName>
</protein>
<dbReference type="RefSeq" id="WP_337925721.1">
    <property type="nucleotide sequence ID" value="NZ_JACHMY010000001.1"/>
</dbReference>
<proteinExistence type="inferred from homology"/>
<feature type="transmembrane region" description="Helical" evidence="7">
    <location>
        <begin position="30"/>
        <end position="51"/>
    </location>
</feature>
<evidence type="ECO:0000256" key="5">
    <source>
        <dbReference type="ARBA" id="ARBA00022989"/>
    </source>
</evidence>
<evidence type="ECO:0000256" key="2">
    <source>
        <dbReference type="ARBA" id="ARBA00022448"/>
    </source>
</evidence>
<keyword evidence="10" id="KW-0762">Sugar transport</keyword>
<comment type="similarity">
    <text evidence="7">Belongs to the binding-protein-dependent transport system permease family.</text>
</comment>
<feature type="transmembrane region" description="Helical" evidence="7">
    <location>
        <begin position="125"/>
        <end position="146"/>
    </location>
</feature>
<dbReference type="GO" id="GO:0005886">
    <property type="term" value="C:plasma membrane"/>
    <property type="evidence" value="ECO:0007669"/>
    <property type="project" value="UniProtKB-SubCell"/>
</dbReference>
<evidence type="ECO:0000259" key="9">
    <source>
        <dbReference type="PROSITE" id="PS50928"/>
    </source>
</evidence>
<evidence type="ECO:0000256" key="7">
    <source>
        <dbReference type="RuleBase" id="RU363032"/>
    </source>
</evidence>
<dbReference type="PROSITE" id="PS50928">
    <property type="entry name" value="ABC_TM1"/>
    <property type="match status" value="1"/>
</dbReference>
<dbReference type="Gene3D" id="1.10.3720.10">
    <property type="entry name" value="MetI-like"/>
    <property type="match status" value="1"/>
</dbReference>
<keyword evidence="4 7" id="KW-0812">Transmembrane</keyword>
<dbReference type="EMBL" id="JACHMY010000001">
    <property type="protein sequence ID" value="MBB5835735.1"/>
    <property type="molecule type" value="Genomic_DNA"/>
</dbReference>
<dbReference type="GO" id="GO:0055085">
    <property type="term" value="P:transmembrane transport"/>
    <property type="evidence" value="ECO:0007669"/>
    <property type="project" value="InterPro"/>
</dbReference>
<feature type="region of interest" description="Disordered" evidence="8">
    <location>
        <begin position="1"/>
        <end position="24"/>
    </location>
</feature>
<dbReference type="Proteomes" id="UP000549971">
    <property type="component" value="Unassembled WGS sequence"/>
</dbReference>
<keyword evidence="11" id="KW-1185">Reference proteome</keyword>
<dbReference type="SUPFAM" id="SSF161098">
    <property type="entry name" value="MetI-like"/>
    <property type="match status" value="1"/>
</dbReference>
<keyword evidence="6 7" id="KW-0472">Membrane</keyword>
<evidence type="ECO:0000313" key="10">
    <source>
        <dbReference type="EMBL" id="MBB5835735.1"/>
    </source>
</evidence>
<dbReference type="InterPro" id="IPR035906">
    <property type="entry name" value="MetI-like_sf"/>
</dbReference>
<comment type="caution">
    <text evidence="10">The sequence shown here is derived from an EMBL/GenBank/DDBJ whole genome shotgun (WGS) entry which is preliminary data.</text>
</comment>
<name>A0A7W9J5X9_9ACTN</name>
<dbReference type="InterPro" id="IPR051393">
    <property type="entry name" value="ABC_transporter_permease"/>
</dbReference>
<dbReference type="AlphaFoldDB" id="A0A7W9J5X9"/>
<feature type="transmembrane region" description="Helical" evidence="7">
    <location>
        <begin position="227"/>
        <end position="247"/>
    </location>
</feature>
<gene>
    <name evidence="10" type="ORF">HDA39_002469</name>
</gene>
<organism evidence="10 11">
    <name type="scientific">Kribbella italica</name>
    <dbReference type="NCBI Taxonomy" id="1540520"/>
    <lineage>
        <taxon>Bacteria</taxon>
        <taxon>Bacillati</taxon>
        <taxon>Actinomycetota</taxon>
        <taxon>Actinomycetes</taxon>
        <taxon>Propionibacteriales</taxon>
        <taxon>Kribbellaceae</taxon>
        <taxon>Kribbella</taxon>
    </lineage>
</organism>
<dbReference type="InterPro" id="IPR000515">
    <property type="entry name" value="MetI-like"/>
</dbReference>
<comment type="subcellular location">
    <subcellularLocation>
        <location evidence="1 7">Cell membrane</location>
        <topology evidence="1 7">Multi-pass membrane protein</topology>
    </subcellularLocation>
</comment>
<evidence type="ECO:0000256" key="1">
    <source>
        <dbReference type="ARBA" id="ARBA00004651"/>
    </source>
</evidence>
<evidence type="ECO:0000256" key="8">
    <source>
        <dbReference type="SAM" id="MobiDB-lite"/>
    </source>
</evidence>
<feature type="domain" description="ABC transmembrane type-1" evidence="9">
    <location>
        <begin position="88"/>
        <end position="312"/>
    </location>
</feature>
<keyword evidence="3" id="KW-1003">Cell membrane</keyword>
<evidence type="ECO:0000256" key="3">
    <source>
        <dbReference type="ARBA" id="ARBA00022475"/>
    </source>
</evidence>
<dbReference type="Pfam" id="PF00528">
    <property type="entry name" value="BPD_transp_1"/>
    <property type="match status" value="1"/>
</dbReference>
<dbReference type="CDD" id="cd06261">
    <property type="entry name" value="TM_PBP2"/>
    <property type="match status" value="1"/>
</dbReference>
<keyword evidence="2 7" id="KW-0813">Transport</keyword>
<feature type="transmembrane region" description="Helical" evidence="7">
    <location>
        <begin position="92"/>
        <end position="113"/>
    </location>
</feature>
<keyword evidence="5 7" id="KW-1133">Transmembrane helix</keyword>
<accession>A0A7W9J5X9</accession>
<dbReference type="PANTHER" id="PTHR30193">
    <property type="entry name" value="ABC TRANSPORTER PERMEASE PROTEIN"/>
    <property type="match status" value="1"/>
</dbReference>
<feature type="transmembrane region" description="Helical" evidence="7">
    <location>
        <begin position="291"/>
        <end position="313"/>
    </location>
</feature>
<feature type="transmembrane region" description="Helical" evidence="7">
    <location>
        <begin position="177"/>
        <end position="197"/>
    </location>
</feature>
<reference evidence="10 11" key="1">
    <citation type="submission" date="2020-08" db="EMBL/GenBank/DDBJ databases">
        <title>Sequencing the genomes of 1000 actinobacteria strains.</title>
        <authorList>
            <person name="Klenk H.-P."/>
        </authorList>
    </citation>
    <scope>NUCLEOTIDE SEQUENCE [LARGE SCALE GENOMIC DNA]</scope>
    <source>
        <strain evidence="10 11">DSM 28967</strain>
    </source>
</reference>
<sequence>MSVVTQNRPPAVASPSPKSRSRGRRQRNTFVAVLMAPSAIGFVVFFGYPLVQTVYLSFTHYNLISAPTWAGLDNFRYMLVDAQFWPAVRNTLWMLAILVPLHVGLSMLIAVLIMGVKRGRTALRVVFYFPSLVPPVAAGLAFVYLLNPGTGPVNKVLAAVGVPAPQWFESPTWSKPALILLSLWGVGTFVVIFYTSLLDVPLEQYEAASIDGAGAARRFWHITLPTLRPVILFASITGVIDVLQYFAQPYVVAQVLSGGTATTAGTLGYPQDSTMFYSVLLYKQGFQNFNLGYASALASLLFVVSIAVAALFVRRARTWF</sequence>
<evidence type="ECO:0000256" key="4">
    <source>
        <dbReference type="ARBA" id="ARBA00022692"/>
    </source>
</evidence>
<evidence type="ECO:0000313" key="11">
    <source>
        <dbReference type="Proteomes" id="UP000549971"/>
    </source>
</evidence>
<evidence type="ECO:0000256" key="6">
    <source>
        <dbReference type="ARBA" id="ARBA00023136"/>
    </source>
</evidence>
<dbReference type="PANTHER" id="PTHR30193:SF1">
    <property type="entry name" value="ABC TRANSPORTER PERMEASE PROTEIN YESP-RELATED"/>
    <property type="match status" value="1"/>
</dbReference>